<keyword evidence="1 4" id="KW-0560">Oxidoreductase</keyword>
<evidence type="ECO:0000256" key="1">
    <source>
        <dbReference type="ARBA" id="ARBA00023002"/>
    </source>
</evidence>
<dbReference type="Gene3D" id="3.50.50.60">
    <property type="entry name" value="FAD/NAD(P)-binding domain"/>
    <property type="match status" value="1"/>
</dbReference>
<evidence type="ECO:0000259" key="3">
    <source>
        <dbReference type="Pfam" id="PF01266"/>
    </source>
</evidence>
<dbReference type="PANTHER" id="PTHR13847:SF287">
    <property type="entry name" value="FAD-DEPENDENT OXIDOREDUCTASE DOMAIN-CONTAINING PROTEIN 1"/>
    <property type="match status" value="1"/>
</dbReference>
<keyword evidence="2" id="KW-0472">Membrane</keyword>
<keyword evidence="2" id="KW-1133">Transmembrane helix</keyword>
<sequence>MTDRSMMNGTTGNAADVIIVGGGLMGASAAFFLRKRGRSVILLERGLVGQQASGTNFGNVRRQGRYLTQLPLAHRSREIWRRLPELIGEDCEFVPSGHLRVCFTQEQAGRLEKYAHDAKAYGLALEIVSANALRNRFPYVGHEAIAGSYAPLDGHANPRLTAPAFGRAARREGARVEENADVLSIGKVGEDFHVETRDRGTFRAPTILVTAGAWAGAMSSRFGEPVPLVARGPQMGVTEPLPYRIAPVLGVSSPLDLETVYLRQVTRGNIVFGGGNRGPVDLEACRAYVDPENTLNQMPQLRRLLPGIAAVRIIRVWSGVESYLPDNLPIMGPSEKVPGLFYAFGFCGEGFQVGPAVGDVLAELIDTGRTSLSIDVYRIGRFAQQKAA</sequence>
<evidence type="ECO:0000256" key="2">
    <source>
        <dbReference type="SAM" id="Phobius"/>
    </source>
</evidence>
<dbReference type="SUPFAM" id="SSF51905">
    <property type="entry name" value="FAD/NAD(P)-binding domain"/>
    <property type="match status" value="1"/>
</dbReference>
<feature type="transmembrane region" description="Helical" evidence="2">
    <location>
        <begin position="12"/>
        <end position="33"/>
    </location>
</feature>
<protein>
    <submittedName>
        <fullName evidence="4">NAD(P)/FAD-dependent oxidoreductase</fullName>
        <ecNumber evidence="4">1.-.-.-</ecNumber>
    </submittedName>
</protein>
<feature type="domain" description="FAD dependent oxidoreductase" evidence="3">
    <location>
        <begin position="16"/>
        <end position="364"/>
    </location>
</feature>
<dbReference type="PANTHER" id="PTHR13847">
    <property type="entry name" value="SARCOSINE DEHYDROGENASE-RELATED"/>
    <property type="match status" value="1"/>
</dbReference>
<evidence type="ECO:0000313" key="4">
    <source>
        <dbReference type="EMBL" id="MFC1457100.1"/>
    </source>
</evidence>
<dbReference type="RefSeq" id="WP_377029621.1">
    <property type="nucleotide sequence ID" value="NZ_JBHOMY010000026.1"/>
</dbReference>
<dbReference type="Pfam" id="PF01266">
    <property type="entry name" value="DAO"/>
    <property type="match status" value="1"/>
</dbReference>
<dbReference type="Gene3D" id="3.30.9.10">
    <property type="entry name" value="D-Amino Acid Oxidase, subunit A, domain 2"/>
    <property type="match status" value="1"/>
</dbReference>
<gene>
    <name evidence="4" type="ORF">ACETIH_10290</name>
</gene>
<comment type="caution">
    <text evidence="4">The sequence shown here is derived from an EMBL/GenBank/DDBJ whole genome shotgun (WGS) entry which is preliminary data.</text>
</comment>
<keyword evidence="5" id="KW-1185">Reference proteome</keyword>
<dbReference type="GO" id="GO:0016491">
    <property type="term" value="F:oxidoreductase activity"/>
    <property type="evidence" value="ECO:0007669"/>
    <property type="project" value="UniProtKB-KW"/>
</dbReference>
<proteinExistence type="predicted"/>
<dbReference type="EMBL" id="JBHOMY010000026">
    <property type="protein sequence ID" value="MFC1457100.1"/>
    <property type="molecule type" value="Genomic_DNA"/>
</dbReference>
<name>A0ABV6Y7D0_9HYPH</name>
<dbReference type="EC" id="1.-.-.-" evidence="4"/>
<reference evidence="4 5" key="1">
    <citation type="submission" date="2024-09" db="EMBL/GenBank/DDBJ databases">
        <title>Nodulacao em especies de Leguminosae Basais da Amazonia e Caracterizacao dos Rizobios e Bacterias Associadas aos Nodulos.</title>
        <authorList>
            <person name="Jambeiro I.C.A."/>
            <person name="Lopes I.S."/>
            <person name="Aguiar E.R.G.R."/>
            <person name="Santos A.F.J."/>
            <person name="Dos Santos J.M.F."/>
            <person name="Gross E."/>
        </authorList>
    </citation>
    <scope>NUCLEOTIDE SEQUENCE [LARGE SCALE GENOMIC DNA]</scope>
    <source>
        <strain evidence="4 5">BRUESC1165</strain>
    </source>
</reference>
<evidence type="ECO:0000313" key="5">
    <source>
        <dbReference type="Proteomes" id="UP001593940"/>
    </source>
</evidence>
<organism evidence="4 5">
    <name type="scientific">Microvirga arabica</name>
    <dbReference type="NCBI Taxonomy" id="1128671"/>
    <lineage>
        <taxon>Bacteria</taxon>
        <taxon>Pseudomonadati</taxon>
        <taxon>Pseudomonadota</taxon>
        <taxon>Alphaproteobacteria</taxon>
        <taxon>Hyphomicrobiales</taxon>
        <taxon>Methylobacteriaceae</taxon>
        <taxon>Microvirga</taxon>
    </lineage>
</organism>
<dbReference type="InterPro" id="IPR036188">
    <property type="entry name" value="FAD/NAD-bd_sf"/>
</dbReference>
<keyword evidence="2" id="KW-0812">Transmembrane</keyword>
<dbReference type="InterPro" id="IPR006076">
    <property type="entry name" value="FAD-dep_OxRdtase"/>
</dbReference>
<dbReference type="Proteomes" id="UP001593940">
    <property type="component" value="Unassembled WGS sequence"/>
</dbReference>
<accession>A0ABV6Y7D0</accession>